<keyword evidence="1" id="KW-0808">Transferase</keyword>
<dbReference type="PANTHER" id="PTHR46401">
    <property type="entry name" value="GLYCOSYLTRANSFERASE WBBK-RELATED"/>
    <property type="match status" value="1"/>
</dbReference>
<comment type="caution">
    <text evidence="3">The sequence shown here is derived from an EMBL/GenBank/DDBJ whole genome shotgun (WGS) entry which is preliminary data.</text>
</comment>
<proteinExistence type="predicted"/>
<protein>
    <submittedName>
        <fullName evidence="3">Putative Glycos_transf_1 domain-containing protein</fullName>
    </submittedName>
</protein>
<dbReference type="PANTHER" id="PTHR46401:SF2">
    <property type="entry name" value="GLYCOSYLTRANSFERASE WBBK-RELATED"/>
    <property type="match status" value="1"/>
</dbReference>
<accession>A0A8J2BRE7</accession>
<dbReference type="GO" id="GO:0016757">
    <property type="term" value="F:glycosyltransferase activity"/>
    <property type="evidence" value="ECO:0007669"/>
    <property type="project" value="InterPro"/>
</dbReference>
<name>A0A8J2BRE7_9BACT</name>
<evidence type="ECO:0000256" key="1">
    <source>
        <dbReference type="ARBA" id="ARBA00022679"/>
    </source>
</evidence>
<dbReference type="Proteomes" id="UP000663859">
    <property type="component" value="Unassembled WGS sequence"/>
</dbReference>
<evidence type="ECO:0000313" key="4">
    <source>
        <dbReference type="Proteomes" id="UP000663859"/>
    </source>
</evidence>
<dbReference type="AlphaFoldDB" id="A0A8J2BRE7"/>
<evidence type="ECO:0000259" key="2">
    <source>
        <dbReference type="Pfam" id="PF00534"/>
    </source>
</evidence>
<dbReference type="RefSeq" id="WP_174582259.1">
    <property type="nucleotide sequence ID" value="NZ_CAJNOB010000034.1"/>
</dbReference>
<dbReference type="InterPro" id="IPR001296">
    <property type="entry name" value="Glyco_trans_1"/>
</dbReference>
<feature type="domain" description="Glycosyl transferase family 1" evidence="2">
    <location>
        <begin position="212"/>
        <end position="367"/>
    </location>
</feature>
<evidence type="ECO:0000313" key="3">
    <source>
        <dbReference type="EMBL" id="CAF0701227.1"/>
    </source>
</evidence>
<dbReference type="EMBL" id="CAJNOB010000034">
    <property type="protein sequence ID" value="CAF0701227.1"/>
    <property type="molecule type" value="Genomic_DNA"/>
</dbReference>
<dbReference type="Gene3D" id="3.40.50.2000">
    <property type="entry name" value="Glycogen Phosphorylase B"/>
    <property type="match status" value="1"/>
</dbReference>
<gene>
    <name evidence="3" type="ORF">MPNT_40191</name>
</gene>
<dbReference type="SUPFAM" id="SSF53756">
    <property type="entry name" value="UDP-Glycosyltransferase/glycogen phosphorylase"/>
    <property type="match status" value="1"/>
</dbReference>
<dbReference type="Pfam" id="PF00534">
    <property type="entry name" value="Glycos_transf_1"/>
    <property type="match status" value="1"/>
</dbReference>
<organism evidence="3 4">
    <name type="scientific">Candidatus Methylacidithermus pantelleriae</name>
    <dbReference type="NCBI Taxonomy" id="2744239"/>
    <lineage>
        <taxon>Bacteria</taxon>
        <taxon>Pseudomonadati</taxon>
        <taxon>Verrucomicrobiota</taxon>
        <taxon>Methylacidiphilae</taxon>
        <taxon>Methylacidiphilales</taxon>
        <taxon>Methylacidiphilaceae</taxon>
        <taxon>Candidatus Methylacidithermus</taxon>
    </lineage>
</organism>
<keyword evidence="4" id="KW-1185">Reference proteome</keyword>
<sequence length="400" mass="46006">MILVDVTAATRSLKHTGVERWIRYFYHHFSARYQVIPLVWDPLWRLYARLSPREKFLLSSPLLPQGQQGQEPVGLSFFFGRLAQHWDHAYRRVGREIFSQNGVYLFTLENVMDTRSQFLQAWITRGTRWIAVLHDLIPLHTGQARSHSLSYFVSFLQQLPKAYAVICPSQAVRTEYLQWCEASGIPLTTQTLVFPWPPSLPVDRPHVLPNYGSRRVLCVSSFNERKNHRTLLHACEILWKKGCSFQLVLVGRIGKGFESTVEELRQHCRREGWPVLWFHHVDDETLVRLYGEASFTVFPSLDEGFGFPILESTWLGRPCICSREGASGELAAAGGCLVTDVHSPEKLSSAMEELLTSPATYQRLFEECKRRPFPSWDSWIQTFAHELGLPVSELHPESKP</sequence>
<reference evidence="3" key="1">
    <citation type="submission" date="2021-02" db="EMBL/GenBank/DDBJ databases">
        <authorList>
            <person name="Cremers G."/>
            <person name="Picone N."/>
        </authorList>
    </citation>
    <scope>NUCLEOTIDE SEQUENCE</scope>
    <source>
        <strain evidence="3">PQ17</strain>
    </source>
</reference>